<organism evidence="2 3">
    <name type="scientific">Planoprotostelium fungivorum</name>
    <dbReference type="NCBI Taxonomy" id="1890364"/>
    <lineage>
        <taxon>Eukaryota</taxon>
        <taxon>Amoebozoa</taxon>
        <taxon>Evosea</taxon>
        <taxon>Variosea</taxon>
        <taxon>Cavosteliida</taxon>
        <taxon>Cavosteliaceae</taxon>
        <taxon>Planoprotostelium</taxon>
    </lineage>
</organism>
<dbReference type="Proteomes" id="UP000241769">
    <property type="component" value="Unassembled WGS sequence"/>
</dbReference>
<keyword evidence="3" id="KW-1185">Reference proteome</keyword>
<comment type="caution">
    <text evidence="2">The sequence shown here is derived from an EMBL/GenBank/DDBJ whole genome shotgun (WGS) entry which is preliminary data.</text>
</comment>
<evidence type="ECO:0000313" key="3">
    <source>
        <dbReference type="Proteomes" id="UP000241769"/>
    </source>
</evidence>
<sequence length="407" mass="45598">MSTSPAFVCSTFESLQSQLNSIIETFACNVNARKIAHMSSSQRNKTFNSVLRHYSPKDTNKGRSSAYTSCVDLAIIHFNKGSSAAYKMIAERCQIPLAHQFVDRLARMTGYHATYKSSEKRKRQRAELKGQKTSQKKRKVMGPSYSTGMGIVEGFRESQRLRRPTTRIVLAHQSSCEAIKRRAVVSSGQARKSPFFFLRFIAGPTGGSQSVGGHSGLDCAKLGMTPVRHARWGQGQTGTPSLHPISSSNPNCLSRGPSLLCPSQWYHRLQPSLDDTQHMRVRIVQTRPLMSKDYSPSRIYNKGLLILLPYSMTWLFPNASSHYIAETRSIYRSVLRRRVSTPLIYGVDVIPNDNNVHGFEASRERLLLAIQRSVTMAHGTEEPPLRLVCRSITVSNVCNEKCLYPAQ</sequence>
<feature type="region of interest" description="Disordered" evidence="1">
    <location>
        <begin position="113"/>
        <end position="143"/>
    </location>
</feature>
<dbReference type="EMBL" id="MDYQ01000324">
    <property type="protein sequence ID" value="PRP76472.1"/>
    <property type="molecule type" value="Genomic_DNA"/>
</dbReference>
<proteinExistence type="predicted"/>
<name>A0A2P6MXM3_9EUKA</name>
<gene>
    <name evidence="2" type="ORF">PROFUN_15132</name>
</gene>
<reference evidence="2 3" key="1">
    <citation type="journal article" date="2018" name="Genome Biol. Evol.">
        <title>Multiple Roots of Fruiting Body Formation in Amoebozoa.</title>
        <authorList>
            <person name="Hillmann F."/>
            <person name="Forbes G."/>
            <person name="Novohradska S."/>
            <person name="Ferling I."/>
            <person name="Riege K."/>
            <person name="Groth M."/>
            <person name="Westermann M."/>
            <person name="Marz M."/>
            <person name="Spaller T."/>
            <person name="Winckler T."/>
            <person name="Schaap P."/>
            <person name="Glockner G."/>
        </authorList>
    </citation>
    <scope>NUCLEOTIDE SEQUENCE [LARGE SCALE GENOMIC DNA]</scope>
    <source>
        <strain evidence="2 3">Jena</strain>
    </source>
</reference>
<evidence type="ECO:0000313" key="2">
    <source>
        <dbReference type="EMBL" id="PRP76472.1"/>
    </source>
</evidence>
<evidence type="ECO:0000256" key="1">
    <source>
        <dbReference type="SAM" id="MobiDB-lite"/>
    </source>
</evidence>
<protein>
    <submittedName>
        <fullName evidence="2">Uncharacterized protein</fullName>
    </submittedName>
</protein>
<dbReference type="InParanoid" id="A0A2P6MXM3"/>
<accession>A0A2P6MXM3</accession>
<dbReference type="AlphaFoldDB" id="A0A2P6MXM3"/>